<keyword evidence="4" id="KW-1133">Transmembrane helix</keyword>
<evidence type="ECO:0000259" key="6">
    <source>
        <dbReference type="Pfam" id="PF00931"/>
    </source>
</evidence>
<keyword evidence="5" id="KW-0732">Signal</keyword>
<keyword evidence="4" id="KW-0472">Membrane</keyword>
<dbReference type="Pfam" id="PF00931">
    <property type="entry name" value="NB-ARC"/>
    <property type="match status" value="1"/>
</dbReference>
<evidence type="ECO:0000256" key="2">
    <source>
        <dbReference type="ARBA" id="ARBA00022737"/>
    </source>
</evidence>
<feature type="repeat" description="WD" evidence="3">
    <location>
        <begin position="614"/>
        <end position="655"/>
    </location>
</feature>
<dbReference type="InterPro" id="IPR001680">
    <property type="entry name" value="WD40_rpt"/>
</dbReference>
<dbReference type="RefSeq" id="WP_203380910.1">
    <property type="nucleotide sequence ID" value="NZ_JAENHP010000017.1"/>
</dbReference>
<dbReference type="SUPFAM" id="SSF50978">
    <property type="entry name" value="WD40 repeat-like"/>
    <property type="match status" value="1"/>
</dbReference>
<feature type="repeat" description="WD" evidence="3">
    <location>
        <begin position="1080"/>
        <end position="1121"/>
    </location>
</feature>
<dbReference type="InterPro" id="IPR020472">
    <property type="entry name" value="WD40_PAC1"/>
</dbReference>
<feature type="repeat" description="WD" evidence="3">
    <location>
        <begin position="698"/>
        <end position="739"/>
    </location>
</feature>
<feature type="domain" description="NB-ARC" evidence="6">
    <location>
        <begin position="107"/>
        <end position="232"/>
    </location>
</feature>
<dbReference type="PROSITE" id="PS50294">
    <property type="entry name" value="WD_REPEATS_REGION"/>
    <property type="match status" value="6"/>
</dbReference>
<dbReference type="SMART" id="SM00320">
    <property type="entry name" value="WD40"/>
    <property type="match status" value="13"/>
</dbReference>
<keyword evidence="1 3" id="KW-0853">WD repeat</keyword>
<dbReference type="InterPro" id="IPR027417">
    <property type="entry name" value="P-loop_NTPase"/>
</dbReference>
<dbReference type="CDD" id="cd00200">
    <property type="entry name" value="WD40"/>
    <property type="match status" value="2"/>
</dbReference>
<dbReference type="SUPFAM" id="SSF82171">
    <property type="entry name" value="DPP6 N-terminal domain-like"/>
    <property type="match status" value="1"/>
</dbReference>
<dbReference type="PRINTS" id="PR00320">
    <property type="entry name" value="GPROTEINBRPT"/>
</dbReference>
<dbReference type="InterPro" id="IPR002182">
    <property type="entry name" value="NB-ARC"/>
</dbReference>
<proteinExistence type="predicted"/>
<dbReference type="PRINTS" id="PR00364">
    <property type="entry name" value="DISEASERSIST"/>
</dbReference>
<feature type="chain" id="PRO_5046699011" description="NB-ARC domain-containing protein" evidence="5">
    <location>
        <begin position="27"/>
        <end position="1172"/>
    </location>
</feature>
<evidence type="ECO:0000313" key="8">
    <source>
        <dbReference type="Proteomes" id="UP000632138"/>
    </source>
</evidence>
<feature type="signal peptide" evidence="5">
    <location>
        <begin position="1"/>
        <end position="26"/>
    </location>
</feature>
<evidence type="ECO:0000313" key="7">
    <source>
        <dbReference type="EMBL" id="MBM2620920.1"/>
    </source>
</evidence>
<dbReference type="EMBL" id="JAENHP010000017">
    <property type="protein sequence ID" value="MBM2620920.1"/>
    <property type="molecule type" value="Genomic_DNA"/>
</dbReference>
<feature type="repeat" description="WD" evidence="3">
    <location>
        <begin position="821"/>
        <end position="853"/>
    </location>
</feature>
<evidence type="ECO:0000256" key="1">
    <source>
        <dbReference type="ARBA" id="ARBA00022574"/>
    </source>
</evidence>
<keyword evidence="2" id="KW-0677">Repeat</keyword>
<dbReference type="SUPFAM" id="SSF52540">
    <property type="entry name" value="P-loop containing nucleoside triphosphate hydrolases"/>
    <property type="match status" value="1"/>
</dbReference>
<dbReference type="Gene3D" id="3.40.50.300">
    <property type="entry name" value="P-loop containing nucleotide triphosphate hydrolases"/>
    <property type="match status" value="1"/>
</dbReference>
<accession>A0ABS2AM84</accession>
<reference evidence="7 8" key="1">
    <citation type="submission" date="2021-01" db="EMBL/GenBank/DDBJ databases">
        <title>Actinoplanes sp. nov. LDG1-06 isolated from lichen.</title>
        <authorList>
            <person name="Saeng-In P."/>
            <person name="Phongsopitanun W."/>
            <person name="Kanchanasin P."/>
            <person name="Yuki M."/>
            <person name="Kudo T."/>
            <person name="Ohkuma M."/>
            <person name="Tanasupawat S."/>
        </authorList>
    </citation>
    <scope>NUCLEOTIDE SEQUENCE [LARGE SCALE GENOMIC DNA]</scope>
    <source>
        <strain evidence="7 8">LDG1-06</strain>
    </source>
</reference>
<dbReference type="Gene3D" id="2.130.10.10">
    <property type="entry name" value="YVTN repeat-like/Quinoprotein amine dehydrogenase"/>
    <property type="match status" value="4"/>
</dbReference>
<dbReference type="Proteomes" id="UP000632138">
    <property type="component" value="Unassembled WGS sequence"/>
</dbReference>
<dbReference type="PANTHER" id="PTHR22847:SF637">
    <property type="entry name" value="WD REPEAT DOMAIN 5B"/>
    <property type="match status" value="1"/>
</dbReference>
<protein>
    <recommendedName>
        <fullName evidence="6">NB-ARC domain-containing protein</fullName>
    </recommendedName>
</protein>
<organism evidence="7 8">
    <name type="scientific">Paractinoplanes ovalisporus</name>
    <dbReference type="NCBI Taxonomy" id="2810368"/>
    <lineage>
        <taxon>Bacteria</taxon>
        <taxon>Bacillati</taxon>
        <taxon>Actinomycetota</taxon>
        <taxon>Actinomycetes</taxon>
        <taxon>Micromonosporales</taxon>
        <taxon>Micromonosporaceae</taxon>
        <taxon>Paractinoplanes</taxon>
    </lineage>
</organism>
<evidence type="ECO:0000256" key="3">
    <source>
        <dbReference type="PROSITE-ProRule" id="PRU00221"/>
    </source>
</evidence>
<dbReference type="Pfam" id="PF00400">
    <property type="entry name" value="WD40"/>
    <property type="match status" value="8"/>
</dbReference>
<feature type="repeat" description="WD" evidence="3">
    <location>
        <begin position="572"/>
        <end position="613"/>
    </location>
</feature>
<dbReference type="InterPro" id="IPR019775">
    <property type="entry name" value="WD40_repeat_CS"/>
</dbReference>
<dbReference type="InterPro" id="IPR036388">
    <property type="entry name" value="WH-like_DNA-bd_sf"/>
</dbReference>
<dbReference type="Gene3D" id="1.25.40.370">
    <property type="match status" value="1"/>
</dbReference>
<dbReference type="PANTHER" id="PTHR22847">
    <property type="entry name" value="WD40 REPEAT PROTEIN"/>
    <property type="match status" value="1"/>
</dbReference>
<dbReference type="InterPro" id="IPR036322">
    <property type="entry name" value="WD40_repeat_dom_sf"/>
</dbReference>
<feature type="repeat" description="WD" evidence="3">
    <location>
        <begin position="656"/>
        <end position="697"/>
    </location>
</feature>
<feature type="repeat" description="WD" evidence="3">
    <location>
        <begin position="1038"/>
        <end position="1079"/>
    </location>
</feature>
<gene>
    <name evidence="7" type="ORF">JIG36_36015</name>
</gene>
<sequence length="1172" mass="126325">MRTLRVGGAALLAALAAALSGVAINAATGSRAPWFPTMDSHYLWWVAASVVAVSVAALVSAHVVDNRLVALVPARHQVEPWVEDRPAEVNLIVRALRRRGARTVGITTAVHGAGGFGKTTVARMVRSDRRILRRFRGRVYWVTLGRDTRRGGLVEQVNDLVRQLAPDRAQPFTDVRQAADHLAAVLAAGPRRLLILDDVWFDDQLAAFPVAGRAARLVTTRNPALVGADGVPVKVDQMSSSQARKVLTAGLPELSPALVESLLAETGRWPLLLRLLNKILVEQLRLRSDAGSLATELLSHLRRGVSSIDNLTGVPVRELDLDDPDQRDDAIAATIEASTSLLDQAERQLFTELAVFAEDETIPESLVSALWERTSDRSRPESVALCGKLARLALITAADNGTITLHDVVRDYLGAELGESRIRDLHGFLVEAAVPDISEAWRQPVSNRYLGDHLIQHLIAAGRGEVAEAVATDFRWAEARFRASGPLAPHADLSLVEGSRAERLRRLLGQISHLVRPTLPESSAVDIFYSRTAHDADWGPPARAAAETAGWPGLVADWPLPDVPNPALRRTLTGHDDAVRALAIAPDGSWLASAGDDRTIRIWDPHTGRQLRRIDCQQNWTAAIEISPDGTWIASAGADRTVRLWDSRTGRQRLRLSGHRLPVSAVAISPDGTWLASASQDSTIRIWDTGSGKELRQLRAQTEPLVALVVGPDGRWLASGSAEGTIRTWDTATGTEQQSFRTLPITSLTVHSDGRSIVAGAFSGELTVWDPAVPSESQRMVDRPGTLKALACSPDGMWLATGSDAKVELRHPGTGLLLSELAGHMSTVTDLTFAPDGSWLASSSDDGTIRVWDPAAAALVQDSTRPPSRVTSLAVAPDGTWLAAAGTVGLRIIDGVTAATRFRLDGYAREPYQILGTAPDGSWLRAAVARGVLTWGSKTGEVLDGSPPRRADRAAQSHDGTWFATSHRQGSIHLWDADTHMQLMRLSCRNRYVTALAVAVDGSWLAAACQGRARPGGSDGARRVIQIWDAATGAERVFIRQTSEVHALAASPDGTWLASASLQPWIRIWDSGTGRHLRDLDGHVGGATDLAVAVDGGLLASVGRDQSVRVWDLTTFSCVAVMRLEQPIAHCAWDSGGNVLFVGGEAGLYRFTFRRLAHDSPERHSEPGLRSG</sequence>
<evidence type="ECO:0000256" key="5">
    <source>
        <dbReference type="SAM" id="SignalP"/>
    </source>
</evidence>
<evidence type="ECO:0000256" key="4">
    <source>
        <dbReference type="SAM" id="Phobius"/>
    </source>
</evidence>
<keyword evidence="4" id="KW-0812">Transmembrane</keyword>
<name>A0ABS2AM84_9ACTN</name>
<dbReference type="PROSITE" id="PS00678">
    <property type="entry name" value="WD_REPEATS_1"/>
    <property type="match status" value="2"/>
</dbReference>
<dbReference type="PROSITE" id="PS50082">
    <property type="entry name" value="WD_REPEATS_2"/>
    <property type="match status" value="7"/>
</dbReference>
<dbReference type="Gene3D" id="1.10.10.10">
    <property type="entry name" value="Winged helix-like DNA-binding domain superfamily/Winged helix DNA-binding domain"/>
    <property type="match status" value="1"/>
</dbReference>
<comment type="caution">
    <text evidence="7">The sequence shown here is derived from an EMBL/GenBank/DDBJ whole genome shotgun (WGS) entry which is preliminary data.</text>
</comment>
<feature type="transmembrane region" description="Helical" evidence="4">
    <location>
        <begin position="42"/>
        <end position="64"/>
    </location>
</feature>
<dbReference type="InterPro" id="IPR015943">
    <property type="entry name" value="WD40/YVTN_repeat-like_dom_sf"/>
</dbReference>
<keyword evidence="8" id="KW-1185">Reference proteome</keyword>